<proteinExistence type="predicted"/>
<evidence type="ECO:0000313" key="1">
    <source>
        <dbReference type="EMBL" id="OIQ71938.1"/>
    </source>
</evidence>
<reference evidence="1" key="1">
    <citation type="submission" date="2016-10" db="EMBL/GenBank/DDBJ databases">
        <title>Sequence of Gallionella enrichment culture.</title>
        <authorList>
            <person name="Poehlein A."/>
            <person name="Muehling M."/>
            <person name="Daniel R."/>
        </authorList>
    </citation>
    <scope>NUCLEOTIDE SEQUENCE</scope>
</reference>
<accession>A0A1J5PLA8</accession>
<comment type="caution">
    <text evidence="1">The sequence shown here is derived from an EMBL/GenBank/DDBJ whole genome shotgun (WGS) entry which is preliminary data.</text>
</comment>
<sequence>MRGIFIDPFTRMVTEIDLPEKGDSVDIVALISMMNCNTFDVARLTLADEEIDCYVDDNGLFVQDQAFFIIAGRPLAGKAILLGRTDWWECVPPRATLETVCGAVQWANRRYAQAAIEMQTRAAMAHAVAHGAHVESNGPYGFISTPSAIDPDRDAKEG</sequence>
<name>A0A1J5PLA8_9ZZZZ</name>
<organism evidence="1">
    <name type="scientific">mine drainage metagenome</name>
    <dbReference type="NCBI Taxonomy" id="410659"/>
    <lineage>
        <taxon>unclassified sequences</taxon>
        <taxon>metagenomes</taxon>
        <taxon>ecological metagenomes</taxon>
    </lineage>
</organism>
<dbReference type="AlphaFoldDB" id="A0A1J5PLA8"/>
<gene>
    <name evidence="1" type="ORF">GALL_464430</name>
</gene>
<dbReference type="EMBL" id="MLJW01003493">
    <property type="protein sequence ID" value="OIQ71938.1"/>
    <property type="molecule type" value="Genomic_DNA"/>
</dbReference>
<protein>
    <submittedName>
        <fullName evidence="1">Uncharacterized protein</fullName>
    </submittedName>
</protein>